<protein>
    <submittedName>
        <fullName evidence="1">Uncharacterized protein</fullName>
    </submittedName>
</protein>
<proteinExistence type="predicted"/>
<dbReference type="InterPro" id="IPR029021">
    <property type="entry name" value="Prot-tyrosine_phosphatase-like"/>
</dbReference>
<dbReference type="SUPFAM" id="SSF52799">
    <property type="entry name" value="(Phosphotyrosine protein) phosphatases II"/>
    <property type="match status" value="1"/>
</dbReference>
<evidence type="ECO:0000313" key="1">
    <source>
        <dbReference type="EMBL" id="XDJ14788.1"/>
    </source>
</evidence>
<name>A0AB39CCT0_9VIRU</name>
<dbReference type="EMBL" id="PQ015378">
    <property type="protein sequence ID" value="XDJ14788.1"/>
    <property type="molecule type" value="Genomic_DNA"/>
</dbReference>
<organism evidence="1">
    <name type="scientific">Pseudomonas phage RVTF4</name>
    <dbReference type="NCBI Taxonomy" id="3236931"/>
    <lineage>
        <taxon>Viruses</taxon>
    </lineage>
</organism>
<reference evidence="1" key="1">
    <citation type="submission" date="2024-07" db="EMBL/GenBank/DDBJ databases">
        <authorList>
            <person name="Bringhurst R.M."/>
            <person name="Homer T.E."/>
        </authorList>
    </citation>
    <scope>NUCLEOTIDE SEQUENCE</scope>
</reference>
<sequence length="176" mass="20464">MKAIKNIRVQRPENTITFMPAWMCGMLQDNSCVISIIYEGEHRPTFGPHMTVLELTDEGYGLTPEMFHRALRFTKENIGRNINIHCHQGRIRSKTLAHQLATVLPQYKVLEWKPDGVLFESNPEPKHRFRFPKGFIRKHLFGDKQPYIVRSPIITDKVMRPDCGDAIVMFEDSDKI</sequence>
<accession>A0AB39CCT0</accession>